<comment type="caution">
    <text evidence="3">The sequence shown here is derived from an EMBL/GenBank/DDBJ whole genome shotgun (WGS) entry which is preliminary data.</text>
</comment>
<reference evidence="4" key="1">
    <citation type="journal article" date="2020" name="Nat. Commun.">
        <title>Genome sequence of the cluster root forming white lupin.</title>
        <authorList>
            <person name="Hufnagel B."/>
            <person name="Marques A."/>
            <person name="Soriano A."/>
            <person name="Marques L."/>
            <person name="Divol F."/>
            <person name="Doumas P."/>
            <person name="Sallet E."/>
            <person name="Mancinotti D."/>
            <person name="Carrere S."/>
            <person name="Marande W."/>
            <person name="Arribat S."/>
            <person name="Keller J."/>
            <person name="Huneau C."/>
            <person name="Blein T."/>
            <person name="Aime D."/>
            <person name="Laguerre M."/>
            <person name="Taylor J."/>
            <person name="Schubert V."/>
            <person name="Nelson M."/>
            <person name="Geu-Flores F."/>
            <person name="Crespi M."/>
            <person name="Gallardo-Guerrero K."/>
            <person name="Delaux P.-M."/>
            <person name="Salse J."/>
            <person name="Berges H."/>
            <person name="Guyot R."/>
            <person name="Gouzy J."/>
            <person name="Peret B."/>
        </authorList>
    </citation>
    <scope>NUCLEOTIDE SEQUENCE [LARGE SCALE GENOMIC DNA]</scope>
    <source>
        <strain evidence="4">cv. Amiga</strain>
    </source>
</reference>
<keyword evidence="4" id="KW-1185">Reference proteome</keyword>
<dbReference type="AlphaFoldDB" id="A0A6A5MLL6"/>
<protein>
    <submittedName>
        <fullName evidence="3">Uncharacterized protein</fullName>
    </submittedName>
</protein>
<organism evidence="3 4">
    <name type="scientific">Lupinus albus</name>
    <name type="common">White lupine</name>
    <name type="synonym">Lupinus termis</name>
    <dbReference type="NCBI Taxonomy" id="3870"/>
    <lineage>
        <taxon>Eukaryota</taxon>
        <taxon>Viridiplantae</taxon>
        <taxon>Streptophyta</taxon>
        <taxon>Embryophyta</taxon>
        <taxon>Tracheophyta</taxon>
        <taxon>Spermatophyta</taxon>
        <taxon>Magnoliopsida</taxon>
        <taxon>eudicotyledons</taxon>
        <taxon>Gunneridae</taxon>
        <taxon>Pentapetalae</taxon>
        <taxon>rosids</taxon>
        <taxon>fabids</taxon>
        <taxon>Fabales</taxon>
        <taxon>Fabaceae</taxon>
        <taxon>Papilionoideae</taxon>
        <taxon>50 kb inversion clade</taxon>
        <taxon>genistoids sensu lato</taxon>
        <taxon>core genistoids</taxon>
        <taxon>Genisteae</taxon>
        <taxon>Lupinus</taxon>
    </lineage>
</organism>
<evidence type="ECO:0000256" key="1">
    <source>
        <dbReference type="SAM" id="MobiDB-lite"/>
    </source>
</evidence>
<keyword evidence="2" id="KW-1133">Transmembrane helix</keyword>
<dbReference type="Proteomes" id="UP000447434">
    <property type="component" value="Chromosome 16"/>
</dbReference>
<feature type="transmembrane region" description="Helical" evidence="2">
    <location>
        <begin position="31"/>
        <end position="52"/>
    </location>
</feature>
<feature type="region of interest" description="Disordered" evidence="1">
    <location>
        <begin position="1"/>
        <end position="28"/>
    </location>
</feature>
<gene>
    <name evidence="3" type="ORF">Lalb_Chr16g0389281</name>
</gene>
<proteinExistence type="predicted"/>
<name>A0A6A5MLL6_LUPAL</name>
<evidence type="ECO:0000313" key="3">
    <source>
        <dbReference type="EMBL" id="KAE9597690.1"/>
    </source>
</evidence>
<keyword evidence="2" id="KW-0812">Transmembrane</keyword>
<dbReference type="EMBL" id="WOCE01000016">
    <property type="protein sequence ID" value="KAE9597690.1"/>
    <property type="molecule type" value="Genomic_DNA"/>
</dbReference>
<evidence type="ECO:0000313" key="4">
    <source>
        <dbReference type="Proteomes" id="UP000447434"/>
    </source>
</evidence>
<sequence>MAPSQEGLSHHPKKNTHMASKFNSRSKPSPFLSNGCIFLGEALSTLFIIWGLCSFVIPISNSDPKIDLVATELKSLNYTTIVAPDMLHDTLERTFYDDSEMTYTMDSTMDSPMKN</sequence>
<accession>A0A6A5MLL6</accession>
<feature type="compositionally biased region" description="Polar residues" evidence="1">
    <location>
        <begin position="17"/>
        <end position="27"/>
    </location>
</feature>
<keyword evidence="2" id="KW-0472">Membrane</keyword>
<evidence type="ECO:0000256" key="2">
    <source>
        <dbReference type="SAM" id="Phobius"/>
    </source>
</evidence>